<protein>
    <submittedName>
        <fullName evidence="5">Putative transcriptional regulator</fullName>
    </submittedName>
</protein>
<accession>A0A4R6Z4J3</accession>
<dbReference type="OrthoDB" id="279010at2"/>
<dbReference type="InterPro" id="IPR036390">
    <property type="entry name" value="WH_DNA-bd_sf"/>
</dbReference>
<keyword evidence="6" id="KW-1185">Reference proteome</keyword>
<proteinExistence type="inferred from homology"/>
<dbReference type="PIRSF" id="PIRSF019455">
    <property type="entry name" value="CopR_AtkY"/>
    <property type="match status" value="1"/>
</dbReference>
<dbReference type="EMBL" id="SNZH01000003">
    <property type="protein sequence ID" value="TDR46561.1"/>
    <property type="molecule type" value="Genomic_DNA"/>
</dbReference>
<evidence type="ECO:0000256" key="4">
    <source>
        <dbReference type="ARBA" id="ARBA00023163"/>
    </source>
</evidence>
<dbReference type="InterPro" id="IPR036388">
    <property type="entry name" value="WH-like_DNA-bd_sf"/>
</dbReference>
<dbReference type="AlphaFoldDB" id="A0A4R6Z4J3"/>
<evidence type="ECO:0000313" key="5">
    <source>
        <dbReference type="EMBL" id="TDR46561.1"/>
    </source>
</evidence>
<sequence length="132" mass="14929">MTTRRVSELPKPTEAELAILGVLWERGSGTVRDVHEELYAHDGGGYTTALKLMQVMHAKGLVERDDSQRAHVFRAVVSKERTQKRFLSDMVNRVFDGSASQLVLHALGSQSASREELKEIRQLINRLDRESK</sequence>
<reference evidence="5 6" key="1">
    <citation type="submission" date="2019-03" db="EMBL/GenBank/DDBJ databases">
        <title>Genomic Encyclopedia of Type Strains, Phase IV (KMG-IV): sequencing the most valuable type-strain genomes for metagenomic binning, comparative biology and taxonomic classification.</title>
        <authorList>
            <person name="Goeker M."/>
        </authorList>
    </citation>
    <scope>NUCLEOTIDE SEQUENCE [LARGE SCALE GENOMIC DNA]</scope>
    <source>
        <strain evidence="5 6">DSM 21667</strain>
    </source>
</reference>
<dbReference type="RefSeq" id="WP_133817702.1">
    <property type="nucleotide sequence ID" value="NZ_SNZH01000003.1"/>
</dbReference>
<name>A0A4R6Z4J3_9GAMM</name>
<evidence type="ECO:0000256" key="3">
    <source>
        <dbReference type="ARBA" id="ARBA00023125"/>
    </source>
</evidence>
<dbReference type="InterPro" id="IPR005650">
    <property type="entry name" value="BlaI_family"/>
</dbReference>
<comment type="similarity">
    <text evidence="1">Belongs to the BlaI transcriptional regulatory family.</text>
</comment>
<evidence type="ECO:0000256" key="1">
    <source>
        <dbReference type="ARBA" id="ARBA00011046"/>
    </source>
</evidence>
<keyword evidence="2" id="KW-0805">Transcription regulation</keyword>
<dbReference type="Pfam" id="PF03965">
    <property type="entry name" value="Penicillinase_R"/>
    <property type="match status" value="1"/>
</dbReference>
<keyword evidence="4" id="KW-0804">Transcription</keyword>
<dbReference type="Proteomes" id="UP000295293">
    <property type="component" value="Unassembled WGS sequence"/>
</dbReference>
<dbReference type="Gene3D" id="1.10.4040.10">
    <property type="entry name" value="Penicillinase repressor domain"/>
    <property type="match status" value="1"/>
</dbReference>
<evidence type="ECO:0000313" key="6">
    <source>
        <dbReference type="Proteomes" id="UP000295293"/>
    </source>
</evidence>
<dbReference type="GO" id="GO:0003677">
    <property type="term" value="F:DNA binding"/>
    <property type="evidence" value="ECO:0007669"/>
    <property type="project" value="UniProtKB-KW"/>
</dbReference>
<keyword evidence="3" id="KW-0238">DNA-binding</keyword>
<dbReference type="Gene3D" id="1.10.10.10">
    <property type="entry name" value="Winged helix-like DNA-binding domain superfamily/Winged helix DNA-binding domain"/>
    <property type="match status" value="1"/>
</dbReference>
<dbReference type="GO" id="GO:0045892">
    <property type="term" value="P:negative regulation of DNA-templated transcription"/>
    <property type="evidence" value="ECO:0007669"/>
    <property type="project" value="InterPro"/>
</dbReference>
<gene>
    <name evidence="5" type="ORF">DFR29_10393</name>
</gene>
<evidence type="ECO:0000256" key="2">
    <source>
        <dbReference type="ARBA" id="ARBA00023015"/>
    </source>
</evidence>
<comment type="caution">
    <text evidence="5">The sequence shown here is derived from an EMBL/GenBank/DDBJ whole genome shotgun (WGS) entry which is preliminary data.</text>
</comment>
<dbReference type="SUPFAM" id="SSF46785">
    <property type="entry name" value="Winged helix' DNA-binding domain"/>
    <property type="match status" value="1"/>
</dbReference>
<organism evidence="5 6">
    <name type="scientific">Tahibacter aquaticus</name>
    <dbReference type="NCBI Taxonomy" id="520092"/>
    <lineage>
        <taxon>Bacteria</taxon>
        <taxon>Pseudomonadati</taxon>
        <taxon>Pseudomonadota</taxon>
        <taxon>Gammaproteobacteria</taxon>
        <taxon>Lysobacterales</taxon>
        <taxon>Rhodanobacteraceae</taxon>
        <taxon>Tahibacter</taxon>
    </lineage>
</organism>